<gene>
    <name evidence="2" type="ORF">B7C42_00233</name>
</gene>
<dbReference type="AlphaFoldDB" id="A0A231HDV4"/>
<protein>
    <submittedName>
        <fullName evidence="2">Uncharacterized protein</fullName>
    </submittedName>
</protein>
<evidence type="ECO:0000313" key="3">
    <source>
        <dbReference type="Proteomes" id="UP000215506"/>
    </source>
</evidence>
<name>A0A231HDV4_9NOCA</name>
<proteinExistence type="predicted"/>
<feature type="transmembrane region" description="Helical" evidence="1">
    <location>
        <begin position="21"/>
        <end position="45"/>
    </location>
</feature>
<keyword evidence="3" id="KW-1185">Reference proteome</keyword>
<organism evidence="2 3">
    <name type="scientific">Nocardia cerradoensis</name>
    <dbReference type="NCBI Taxonomy" id="85688"/>
    <lineage>
        <taxon>Bacteria</taxon>
        <taxon>Bacillati</taxon>
        <taxon>Actinomycetota</taxon>
        <taxon>Actinomycetes</taxon>
        <taxon>Mycobacteriales</taxon>
        <taxon>Nocardiaceae</taxon>
        <taxon>Nocardia</taxon>
    </lineage>
</organism>
<keyword evidence="1" id="KW-1133">Transmembrane helix</keyword>
<sequence>MVDKRKLSRRLMSSDWGKVGERAVVGFQCSLAIGVLILLSVHLVPVLVSVRSDGTRFLIALLLGLLTSIALDPTVRYIRTIWRGDRDD</sequence>
<accession>A0A231HDV4</accession>
<evidence type="ECO:0000256" key="1">
    <source>
        <dbReference type="SAM" id="Phobius"/>
    </source>
</evidence>
<dbReference type="Proteomes" id="UP000215506">
    <property type="component" value="Unassembled WGS sequence"/>
</dbReference>
<evidence type="ECO:0000313" key="2">
    <source>
        <dbReference type="EMBL" id="OXR47111.1"/>
    </source>
</evidence>
<keyword evidence="1" id="KW-0472">Membrane</keyword>
<keyword evidence="1" id="KW-0812">Transmembrane</keyword>
<dbReference type="EMBL" id="NGAF01000001">
    <property type="protein sequence ID" value="OXR47111.1"/>
    <property type="molecule type" value="Genomic_DNA"/>
</dbReference>
<reference evidence="2 3" key="1">
    <citation type="submission" date="2017-07" db="EMBL/GenBank/DDBJ databases">
        <title>First draft Genome Sequence of Nocardia cerradoensis isolated from human infection.</title>
        <authorList>
            <person name="Carrasco G."/>
        </authorList>
    </citation>
    <scope>NUCLEOTIDE SEQUENCE [LARGE SCALE GENOMIC DNA]</scope>
    <source>
        <strain evidence="2 3">CNM20130759</strain>
    </source>
</reference>
<comment type="caution">
    <text evidence="2">The sequence shown here is derived from an EMBL/GenBank/DDBJ whole genome shotgun (WGS) entry which is preliminary data.</text>
</comment>
<feature type="transmembrane region" description="Helical" evidence="1">
    <location>
        <begin position="57"/>
        <end position="78"/>
    </location>
</feature>
<dbReference type="RefSeq" id="WP_143859869.1">
    <property type="nucleotide sequence ID" value="NZ_NGAF01000001.1"/>
</dbReference>